<dbReference type="SMART" id="SM00239">
    <property type="entry name" value="C2"/>
    <property type="match status" value="2"/>
</dbReference>
<dbReference type="EMBL" id="KZ819604">
    <property type="protein sequence ID" value="PWN33168.1"/>
    <property type="molecule type" value="Genomic_DNA"/>
</dbReference>
<feature type="region of interest" description="Disordered" evidence="11">
    <location>
        <begin position="1"/>
        <end position="38"/>
    </location>
</feature>
<organism evidence="14 15">
    <name type="scientific">Meira miltonrushii</name>
    <dbReference type="NCBI Taxonomy" id="1280837"/>
    <lineage>
        <taxon>Eukaryota</taxon>
        <taxon>Fungi</taxon>
        <taxon>Dikarya</taxon>
        <taxon>Basidiomycota</taxon>
        <taxon>Ustilaginomycotina</taxon>
        <taxon>Exobasidiomycetes</taxon>
        <taxon>Exobasidiales</taxon>
        <taxon>Brachybasidiaceae</taxon>
        <taxon>Meira</taxon>
    </lineage>
</organism>
<feature type="region of interest" description="Disordered" evidence="11">
    <location>
        <begin position="1231"/>
        <end position="1252"/>
    </location>
</feature>
<evidence type="ECO:0008006" key="16">
    <source>
        <dbReference type="Google" id="ProtNLM"/>
    </source>
</evidence>
<evidence type="ECO:0000256" key="3">
    <source>
        <dbReference type="ARBA" id="ARBA00022553"/>
    </source>
</evidence>
<dbReference type="GeneID" id="37019113"/>
<feature type="compositionally biased region" description="Polar residues" evidence="11">
    <location>
        <begin position="108"/>
        <end position="130"/>
    </location>
</feature>
<dbReference type="GO" id="GO:0006869">
    <property type="term" value="P:lipid transport"/>
    <property type="evidence" value="ECO:0007669"/>
    <property type="project" value="UniProtKB-KW"/>
</dbReference>
<dbReference type="InterPro" id="IPR037765">
    <property type="entry name" value="C2B_Tricalbin"/>
</dbReference>
<dbReference type="GO" id="GO:0061817">
    <property type="term" value="P:endoplasmic reticulum-plasma membrane tethering"/>
    <property type="evidence" value="ECO:0007669"/>
    <property type="project" value="InterPro"/>
</dbReference>
<keyword evidence="9" id="KW-0446">Lipid-binding</keyword>
<evidence type="ECO:0000256" key="8">
    <source>
        <dbReference type="ARBA" id="ARBA00023055"/>
    </source>
</evidence>
<dbReference type="CDD" id="cd21676">
    <property type="entry name" value="SMP_Mug190"/>
    <property type="match status" value="1"/>
</dbReference>
<dbReference type="InParanoid" id="A0A316V817"/>
<gene>
    <name evidence="14" type="ORF">FA14DRAFT_146898</name>
</gene>
<dbReference type="CDD" id="cd04052">
    <property type="entry name" value="C2B_Tricalbin-like"/>
    <property type="match status" value="1"/>
</dbReference>
<sequence>MSAPSTAAPESSELKPNHPGAAGVHHRNRDFYSQNKPIPSIQRFFKRGLVDVITNLREGDSESEEEKDSTAKEGKGFLGTDKLGQKIAEREQSKSKSQNQIDINEAQAQTEDLSQSSQASQTNKNAASVTRRTHKSRLVDDPITGKKVYVHDVGKREYDRAMQNADQIDETQTQSNIARSKKINEVDNVLSMPFPPLQNLPTSVLKIHPFLLPAFALWSALLIFGVVHPALSVIGAAWLGWWAHKKLQEGAEDNRWERERQRGRQARNPPKDRKQTSFDEVGEAQEGVKEGAEWLNAIMEGLWAVMNPELFSSMGATLEDVMQASIPKFIHAVKVEDLAQGSTPLRMTGFRVLPDAEAKDLQAASQEHLRQERTKEEKKLSQQEGFDDDDSSNKKKKAEDLGGTFINLELSFVYRARPTADTVASKSRNAHLLIKFWVGAKKLVTVPLPVWVEIKGIVGSVRTRVQLTPDPPFIKNVTFSFMGLPRVGVEVIPLHINTSNIPLLSGFIQGSIDAALGEYCAPSSLTMDMGEMLMGDNIKREVDALGVAVIYIHSAHDLEKQDVQGSSDPYCTIQLAKYGKVQYATRVALDDLSPRWEERYVMLIHPEAVRAREKISVGLWDSDRFSADDILGRAEVDLLELVKRPGRLFRRTDTLVGLTQDSKKQGLLHWSVGFFAKTPNKRRLTSDEARKIEEEETELVDSQDPDAIDVKEVEVGKDFHINKDNKDELAQETADIHRELKELHLDQYDSRITSQQTRHIEHAVAFEPPNPALPSGVLSMQVHQISKLEVTDSRSQRNVGTKGRRMGQAGQQVDSVDTDEDKPNAPSAYVTIILNDETVFRSRTKALSTNPFYNAGTERFIRDWRRTLVMFVVYDNRLREDDAILGVVPIKLTDLFQSTSQATSVFPLAGGVGRGHLRVSLLFRPIQALSRHKEKLGWDIGTMRILSSLNASEMIDGQEGANVLSSASIRARTLAGQHRISSRRAKYTDKREKGEVEWYLRKEEFPVKVPVRRRYATPFVIEFRTYSALGLHKTVAMSILWMQDVADDEILDYCLPIWRAKEGGDFHRLQQNYHNFRKEEEAHRFGVEKMGSLQVKLQFKSGVGKIHTKFESINPDAKCVMDAWRACTSVGLRSVMGDFSDMRWNTKGMPMDQVRESRDLGQEEGEPSESESDYDEEENTAGEYANEESILDRLRNWKDERKELHRQHKGLNQYKGVRTVTWIGRGIRDRGSRAANSLTLQDRRAGQVETEL</sequence>
<dbReference type="PANTHER" id="PTHR47348">
    <property type="entry name" value="MEIOTICALLY UP-REGULATED GENE 190 PROTEIN"/>
    <property type="match status" value="1"/>
</dbReference>
<proteinExistence type="predicted"/>
<keyword evidence="3" id="KW-0597">Phosphoprotein</keyword>
<dbReference type="OrthoDB" id="419768at2759"/>
<dbReference type="Gene3D" id="2.60.40.150">
    <property type="entry name" value="C2 domain"/>
    <property type="match status" value="2"/>
</dbReference>
<dbReference type="InterPro" id="IPR031468">
    <property type="entry name" value="SMP_LBD"/>
</dbReference>
<dbReference type="GO" id="GO:0005789">
    <property type="term" value="C:endoplasmic reticulum membrane"/>
    <property type="evidence" value="ECO:0007669"/>
    <property type="project" value="UniProtKB-SubCell"/>
</dbReference>
<dbReference type="RefSeq" id="XP_025353470.1">
    <property type="nucleotide sequence ID" value="XM_025497332.1"/>
</dbReference>
<feature type="compositionally biased region" description="Basic and acidic residues" evidence="11">
    <location>
        <begin position="367"/>
        <end position="381"/>
    </location>
</feature>
<feature type="compositionally biased region" description="Basic and acidic residues" evidence="11">
    <location>
        <begin position="252"/>
        <end position="262"/>
    </location>
</feature>
<keyword evidence="2" id="KW-0813">Transport</keyword>
<feature type="region of interest" description="Disordered" evidence="11">
    <location>
        <begin position="56"/>
        <end position="82"/>
    </location>
</feature>
<feature type="region of interest" description="Disordered" evidence="11">
    <location>
        <begin position="108"/>
        <end position="137"/>
    </location>
</feature>
<feature type="domain" description="C2" evidence="12">
    <location>
        <begin position="528"/>
        <end position="653"/>
    </location>
</feature>
<keyword evidence="15" id="KW-1185">Reference proteome</keyword>
<dbReference type="InterPro" id="IPR000008">
    <property type="entry name" value="C2_dom"/>
</dbReference>
<feature type="region of interest" description="Disordered" evidence="11">
    <location>
        <begin position="361"/>
        <end position="397"/>
    </location>
</feature>
<evidence type="ECO:0000313" key="14">
    <source>
        <dbReference type="EMBL" id="PWN33168.1"/>
    </source>
</evidence>
<dbReference type="GO" id="GO:0008289">
    <property type="term" value="F:lipid binding"/>
    <property type="evidence" value="ECO:0007669"/>
    <property type="project" value="UniProtKB-KW"/>
</dbReference>
<comment type="subcellular location">
    <subcellularLocation>
        <location evidence="1">Endoplasmic reticulum membrane</location>
    </subcellularLocation>
</comment>
<reference evidence="14 15" key="1">
    <citation type="journal article" date="2018" name="Mol. Biol. Evol.">
        <title>Broad Genomic Sampling Reveals a Smut Pathogenic Ancestry of the Fungal Clade Ustilaginomycotina.</title>
        <authorList>
            <person name="Kijpornyongpan T."/>
            <person name="Mondo S.J."/>
            <person name="Barry K."/>
            <person name="Sandor L."/>
            <person name="Lee J."/>
            <person name="Lipzen A."/>
            <person name="Pangilinan J."/>
            <person name="LaButti K."/>
            <person name="Hainaut M."/>
            <person name="Henrissat B."/>
            <person name="Grigoriev I.V."/>
            <person name="Spatafora J.W."/>
            <person name="Aime M.C."/>
        </authorList>
    </citation>
    <scope>NUCLEOTIDE SEQUENCE [LARGE SCALE GENOMIC DNA]</scope>
    <source>
        <strain evidence="14 15">MCA 3882</strain>
    </source>
</reference>
<evidence type="ECO:0000256" key="9">
    <source>
        <dbReference type="ARBA" id="ARBA00023121"/>
    </source>
</evidence>
<feature type="region of interest" description="Disordered" evidence="11">
    <location>
        <begin position="1144"/>
        <end position="1186"/>
    </location>
</feature>
<evidence type="ECO:0000256" key="2">
    <source>
        <dbReference type="ARBA" id="ARBA00022448"/>
    </source>
</evidence>
<name>A0A316V817_9BASI</name>
<evidence type="ECO:0000259" key="13">
    <source>
        <dbReference type="PROSITE" id="PS51847"/>
    </source>
</evidence>
<dbReference type="PROSITE" id="PS50004">
    <property type="entry name" value="C2"/>
    <property type="match status" value="2"/>
</dbReference>
<dbReference type="Pfam" id="PF25669">
    <property type="entry name" value="SMP_MUG190-like"/>
    <property type="match status" value="1"/>
</dbReference>
<evidence type="ECO:0000256" key="4">
    <source>
        <dbReference type="ARBA" id="ARBA00022692"/>
    </source>
</evidence>
<feature type="compositionally biased region" description="Acidic residues" evidence="11">
    <location>
        <begin position="1162"/>
        <end position="1180"/>
    </location>
</feature>
<dbReference type="AlphaFoldDB" id="A0A316V817"/>
<evidence type="ECO:0000256" key="5">
    <source>
        <dbReference type="ARBA" id="ARBA00022737"/>
    </source>
</evidence>
<evidence type="ECO:0000259" key="12">
    <source>
        <dbReference type="PROSITE" id="PS50004"/>
    </source>
</evidence>
<keyword evidence="6" id="KW-0256">Endoplasmic reticulum</keyword>
<dbReference type="PROSITE" id="PS51847">
    <property type="entry name" value="SMP"/>
    <property type="match status" value="1"/>
</dbReference>
<feature type="domain" description="SMP-LTD" evidence="13">
    <location>
        <begin position="288"/>
        <end position="530"/>
    </location>
</feature>
<keyword evidence="4" id="KW-0812">Transmembrane</keyword>
<protein>
    <recommendedName>
        <fullName evidence="16">C2 domain-containing protein</fullName>
    </recommendedName>
</protein>
<feature type="region of interest" description="Disordered" evidence="11">
    <location>
        <begin position="791"/>
        <end position="823"/>
    </location>
</feature>
<dbReference type="InterPro" id="IPR057349">
    <property type="entry name" value="C2_Mug190_3rd"/>
</dbReference>
<evidence type="ECO:0000313" key="15">
    <source>
        <dbReference type="Proteomes" id="UP000245771"/>
    </source>
</evidence>
<dbReference type="Pfam" id="PF25331">
    <property type="entry name" value="C2_Mug190_3rd"/>
    <property type="match status" value="1"/>
</dbReference>
<dbReference type="SUPFAM" id="SSF49562">
    <property type="entry name" value="C2 domain (Calcium/lipid-binding domain, CaLB)"/>
    <property type="match status" value="2"/>
</dbReference>
<keyword evidence="8" id="KW-0445">Lipid transport</keyword>
<keyword evidence="7" id="KW-1133">Transmembrane helix</keyword>
<dbReference type="Proteomes" id="UP000245771">
    <property type="component" value="Unassembled WGS sequence"/>
</dbReference>
<feature type="region of interest" description="Disordered" evidence="11">
    <location>
        <begin position="252"/>
        <end position="285"/>
    </location>
</feature>
<evidence type="ECO:0000256" key="6">
    <source>
        <dbReference type="ARBA" id="ARBA00022824"/>
    </source>
</evidence>
<evidence type="ECO:0000256" key="7">
    <source>
        <dbReference type="ARBA" id="ARBA00022989"/>
    </source>
</evidence>
<keyword evidence="10" id="KW-0472">Membrane</keyword>
<evidence type="ECO:0000256" key="10">
    <source>
        <dbReference type="ARBA" id="ARBA00023136"/>
    </source>
</evidence>
<dbReference type="Pfam" id="PF00168">
    <property type="entry name" value="C2"/>
    <property type="match status" value="2"/>
</dbReference>
<accession>A0A316V817</accession>
<dbReference type="STRING" id="1280837.A0A316V817"/>
<dbReference type="PANTHER" id="PTHR47348:SF3">
    <property type="entry name" value="MEIOTICALLY UP-REGULATED GENE 190 PROTEIN"/>
    <property type="match status" value="1"/>
</dbReference>
<dbReference type="InterPro" id="IPR035892">
    <property type="entry name" value="C2_domain_sf"/>
</dbReference>
<keyword evidence="5" id="KW-0677">Repeat</keyword>
<feature type="compositionally biased region" description="Low complexity" evidence="11">
    <location>
        <begin position="1"/>
        <end position="11"/>
    </location>
</feature>
<evidence type="ECO:0000256" key="1">
    <source>
        <dbReference type="ARBA" id="ARBA00004586"/>
    </source>
</evidence>
<feature type="domain" description="C2" evidence="12">
    <location>
        <begin position="758"/>
        <end position="906"/>
    </location>
</feature>
<evidence type="ECO:0000256" key="11">
    <source>
        <dbReference type="SAM" id="MobiDB-lite"/>
    </source>
</evidence>